<feature type="transmembrane region" description="Helical" evidence="2">
    <location>
        <begin position="329"/>
        <end position="347"/>
    </location>
</feature>
<feature type="transmembrane region" description="Helical" evidence="2">
    <location>
        <begin position="982"/>
        <end position="1004"/>
    </location>
</feature>
<dbReference type="EMBL" id="RHHR01000029">
    <property type="protein sequence ID" value="RNB71113.1"/>
    <property type="molecule type" value="Genomic_DNA"/>
</dbReference>
<dbReference type="OrthoDB" id="9758757at2"/>
<feature type="transmembrane region" description="Helical" evidence="2">
    <location>
        <begin position="354"/>
        <end position="377"/>
    </location>
</feature>
<feature type="transmembrane region" description="Helical" evidence="2">
    <location>
        <begin position="874"/>
        <end position="895"/>
    </location>
</feature>
<feature type="transmembrane region" description="Helical" evidence="2">
    <location>
        <begin position="901"/>
        <end position="922"/>
    </location>
</feature>
<dbReference type="InterPro" id="IPR001036">
    <property type="entry name" value="Acrflvin-R"/>
</dbReference>
<dbReference type="Gene3D" id="3.30.70.1320">
    <property type="entry name" value="Multidrug efflux transporter AcrB pore domain like"/>
    <property type="match status" value="1"/>
</dbReference>
<dbReference type="Gene3D" id="3.30.70.1430">
    <property type="entry name" value="Multidrug efflux transporter AcrB pore domain"/>
    <property type="match status" value="2"/>
</dbReference>
<gene>
    <name evidence="3" type="ORF">EDM52_15635</name>
</gene>
<keyword evidence="4" id="KW-1185">Reference proteome</keyword>
<sequence>MNNRTFLSTVPSLARILAVLCILLSIGAFMKMDIRKFPEQPVPEYTIQMSVPGLSSMEVDQTITLPVEAAVRSLGSSLKITAESRQGISTLTVQTTERLGSDYRERLEKKLNDVTKQLPVREWSIRQDNLADSRIGYFLLRGADVQTLSDVAQFTVYEKLINLPGVARIDLDTQAARQQVDILFRPSMLHAYGLTPADVLNQLPAEVKGDQIGSIGRGVEQTTVQWYSETEGPFGLGKQMIETQQGFVPLKTLADIRDLRGSKGEEVPVYRGEPAVGVTLYAAETGQVPTMRSQILQVVEELNETAAGIYQLDLVEDNMEPLSRSLSQLTWLVLLATALVAISLGYIQKSITVALLSFVGVLMATGSLLGGMWLAGLPLTLPTLAPVCLFALLYIGAGSALFSRLYNQSTLTVSSSLQASWSLTRPVLLTLVMLTACWFGVMLTDFIEAKDRVVLQSAWPILLFGTLAMLLVYSFILPVLAGTWITEREERLVRTAKPRNKAAGYLLNRWESTVKKGYLTYGVTLAVSLFVTVLLHSFVLVDPYVHTAVDEKKLTLEMVQGSTIDDAIRAAQIAEERLRGISEVRDVYTIATRDRLAFTLQMKDKYEWTRSLIELDKELDKQLREIPGTDPFLLVVNDRIKSRMEFTVKGPSIQPGEEISKEILNLILRVTTRDDKGREIVTDARIGEARKGTYLDLRPKTDMLTRYRVTEADIRRQLEGYLGEQALGSVHWNGKNVAVNARFPENWMDHPDQVKQILIRTPEGAVPLEQLVDWSYGDPQPVYNREDGLYVFKISSAVSSPMRLDIMSSTIPLRLQKSMSIPEGYTILNADQLEKLEKELASKNDFSSRVIAIVGLAVSVLLASLLLQRRTRDGMFGIALLPLISGAATLGLLVMDHPLNVMGFYGIAAAVAIMVQQSLIYLDQILADRTSSTDIWKELCASTSRVAAGQAVVFAAILIVCLPLASGWLVEGSFVSSFTSSLLFGVLLAAFTTMVLLPGMQFAAEWKQTVKGEWSLPIVIRSLWNWWENERIRRQDKKEAILRLKKARREALQDSKHTPSNRKKELSQEDFLPVSSSLGKDA</sequence>
<accession>A0A3M8C6K1</accession>
<dbReference type="SUPFAM" id="SSF82714">
    <property type="entry name" value="Multidrug efflux transporter AcrB TolC docking domain, DN and DC subdomains"/>
    <property type="match status" value="2"/>
</dbReference>
<dbReference type="Gene3D" id="3.30.2090.10">
    <property type="entry name" value="Multidrug efflux transporter AcrB TolC docking domain, DN and DC subdomains"/>
    <property type="match status" value="2"/>
</dbReference>
<dbReference type="GO" id="GO:0042910">
    <property type="term" value="F:xenobiotic transmembrane transporter activity"/>
    <property type="evidence" value="ECO:0007669"/>
    <property type="project" value="TreeGrafter"/>
</dbReference>
<dbReference type="SUPFAM" id="SSF82693">
    <property type="entry name" value="Multidrug efflux transporter AcrB pore domain, PN1, PN2, PC1 and PC2 subdomains"/>
    <property type="match status" value="1"/>
</dbReference>
<dbReference type="RefSeq" id="WP_122909909.1">
    <property type="nucleotide sequence ID" value="NZ_CBCSBE010000009.1"/>
</dbReference>
<evidence type="ECO:0000313" key="3">
    <source>
        <dbReference type="EMBL" id="RNB71113.1"/>
    </source>
</evidence>
<feature type="transmembrane region" description="Helical" evidence="2">
    <location>
        <begin position="427"/>
        <end position="447"/>
    </location>
</feature>
<feature type="region of interest" description="Disordered" evidence="1">
    <location>
        <begin position="1049"/>
        <end position="1082"/>
    </location>
</feature>
<feature type="transmembrane region" description="Helical" evidence="2">
    <location>
        <begin position="518"/>
        <end position="541"/>
    </location>
</feature>
<evidence type="ECO:0000256" key="2">
    <source>
        <dbReference type="SAM" id="Phobius"/>
    </source>
</evidence>
<keyword evidence="2" id="KW-0812">Transmembrane</keyword>
<feature type="transmembrane region" description="Helical" evidence="2">
    <location>
        <begin position="383"/>
        <end position="406"/>
    </location>
</feature>
<dbReference type="GO" id="GO:0005886">
    <property type="term" value="C:plasma membrane"/>
    <property type="evidence" value="ECO:0007669"/>
    <property type="project" value="TreeGrafter"/>
</dbReference>
<evidence type="ECO:0000313" key="4">
    <source>
        <dbReference type="Proteomes" id="UP000282028"/>
    </source>
</evidence>
<protein>
    <submittedName>
        <fullName evidence="3">Efflux RND transporter permease subunit</fullName>
    </submittedName>
</protein>
<proteinExistence type="predicted"/>
<feature type="transmembrane region" description="Helical" evidence="2">
    <location>
        <begin position="951"/>
        <end position="970"/>
    </location>
</feature>
<feature type="transmembrane region" description="Helical" evidence="2">
    <location>
        <begin position="12"/>
        <end position="30"/>
    </location>
</feature>
<dbReference type="Pfam" id="PF00873">
    <property type="entry name" value="ACR_tran"/>
    <property type="match status" value="1"/>
</dbReference>
<dbReference type="Gene3D" id="1.20.1640.10">
    <property type="entry name" value="Multidrug efflux transporter AcrB transmembrane domain"/>
    <property type="match status" value="2"/>
</dbReference>
<dbReference type="PANTHER" id="PTHR32063">
    <property type="match status" value="1"/>
</dbReference>
<dbReference type="AlphaFoldDB" id="A0A3M8C6K1"/>
<comment type="caution">
    <text evidence="3">The sequence shown here is derived from an EMBL/GenBank/DDBJ whole genome shotgun (WGS) entry which is preliminary data.</text>
</comment>
<dbReference type="Gene3D" id="3.30.70.1440">
    <property type="entry name" value="Multidrug efflux transporter AcrB pore domain"/>
    <property type="match status" value="1"/>
</dbReference>
<dbReference type="InterPro" id="IPR027463">
    <property type="entry name" value="AcrB_DN_DC_subdom"/>
</dbReference>
<keyword evidence="2" id="KW-1133">Transmembrane helix</keyword>
<keyword evidence="2" id="KW-0472">Membrane</keyword>
<evidence type="ECO:0000256" key="1">
    <source>
        <dbReference type="SAM" id="MobiDB-lite"/>
    </source>
</evidence>
<feature type="transmembrane region" description="Helical" evidence="2">
    <location>
        <begin position="846"/>
        <end position="867"/>
    </location>
</feature>
<name>A0A3M8C6K1_9BACL</name>
<dbReference type="SUPFAM" id="SSF82866">
    <property type="entry name" value="Multidrug efflux transporter AcrB transmembrane domain"/>
    <property type="match status" value="2"/>
</dbReference>
<dbReference type="PANTHER" id="PTHR32063:SF24">
    <property type="entry name" value="CATION EFFLUX SYSTEM (ACRB_ACRD_ACRF FAMILY)"/>
    <property type="match status" value="1"/>
</dbReference>
<feature type="compositionally biased region" description="Basic and acidic residues" evidence="1">
    <location>
        <begin position="1049"/>
        <end position="1067"/>
    </location>
</feature>
<dbReference type="Proteomes" id="UP000282028">
    <property type="component" value="Unassembled WGS sequence"/>
</dbReference>
<reference evidence="3 4" key="1">
    <citation type="submission" date="2018-10" db="EMBL/GenBank/DDBJ databases">
        <title>Phylogenomics of Brevibacillus.</title>
        <authorList>
            <person name="Dunlap C."/>
        </authorList>
    </citation>
    <scope>NUCLEOTIDE SEQUENCE [LARGE SCALE GENOMIC DNA]</scope>
    <source>
        <strain evidence="3 4">JCM 12215</strain>
    </source>
</reference>
<organism evidence="3 4">
    <name type="scientific">Brevibacillus invocatus</name>
    <dbReference type="NCBI Taxonomy" id="173959"/>
    <lineage>
        <taxon>Bacteria</taxon>
        <taxon>Bacillati</taxon>
        <taxon>Bacillota</taxon>
        <taxon>Bacilli</taxon>
        <taxon>Bacillales</taxon>
        <taxon>Paenibacillaceae</taxon>
        <taxon>Brevibacillus</taxon>
    </lineage>
</organism>
<feature type="transmembrane region" description="Helical" evidence="2">
    <location>
        <begin position="459"/>
        <end position="485"/>
    </location>
</feature>